<organism evidence="2 3">
    <name type="scientific">Rathayibacter festucae</name>
    <dbReference type="NCBI Taxonomy" id="110937"/>
    <lineage>
        <taxon>Bacteria</taxon>
        <taxon>Bacillati</taxon>
        <taxon>Actinomycetota</taxon>
        <taxon>Actinomycetes</taxon>
        <taxon>Micrococcales</taxon>
        <taxon>Microbacteriaceae</taxon>
        <taxon>Rathayibacter</taxon>
    </lineage>
</organism>
<evidence type="ECO:0000313" key="3">
    <source>
        <dbReference type="Proteomes" id="UP000464597"/>
    </source>
</evidence>
<feature type="region of interest" description="Disordered" evidence="1">
    <location>
        <begin position="87"/>
        <end position="110"/>
    </location>
</feature>
<evidence type="ECO:0000256" key="1">
    <source>
        <dbReference type="SAM" id="MobiDB-lite"/>
    </source>
</evidence>
<sequence length="110" mass="12289">MTNDVRQLVDVMLDKAEAEQPDVAHTITVTSANALFLPVDAMELPARDVEGPVRGHIYRNCLVWEEEFLDHVILVSPVVGRDFETRQPPAYYGDLRDGTIGPFPPTPDTE</sequence>
<dbReference type="EMBL" id="CP047182">
    <property type="protein sequence ID" value="QHC65075.1"/>
    <property type="molecule type" value="Genomic_DNA"/>
</dbReference>
<gene>
    <name evidence="2" type="ORF">GSU69_19675</name>
</gene>
<proteinExistence type="predicted"/>
<geneLocation type="plasmid" evidence="2 3">
    <name>unnamed2</name>
</geneLocation>
<keyword evidence="2" id="KW-0614">Plasmid</keyword>
<reference evidence="3" key="1">
    <citation type="submission" date="2019-12" db="EMBL/GenBank/DDBJ databases">
        <title>Complete and draft genome sequences of new strains and members of some known species of the genus Rathayibacter isolated from plants.</title>
        <authorList>
            <person name="Tarlachkov S.V."/>
            <person name="Starodumova I.P."/>
            <person name="Dorofeeva L.V."/>
            <person name="Prisyazhnaya N.V."/>
            <person name="Leyn S."/>
            <person name="Zlamal J."/>
            <person name="Elan M."/>
            <person name="Osterman A.L."/>
            <person name="Nadler S."/>
            <person name="Subbotin S.A."/>
            <person name="Evtushenko L.I."/>
        </authorList>
    </citation>
    <scope>NUCLEOTIDE SEQUENCE [LARGE SCALE GENOMIC DNA]</scope>
    <source>
        <strain evidence="3">VKM Ac-2802</strain>
        <plasmid evidence="3">unnamed2</plasmid>
    </source>
</reference>
<dbReference type="Proteomes" id="UP000464597">
    <property type="component" value="Plasmid unnamed2"/>
</dbReference>
<keyword evidence="3" id="KW-1185">Reference proteome</keyword>
<name>A0ABX6H5X5_9MICO</name>
<accession>A0ABX6H5X5</accession>
<dbReference type="RefSeq" id="WP_159424235.1">
    <property type="nucleotide sequence ID" value="NZ_CP047182.1"/>
</dbReference>
<protein>
    <submittedName>
        <fullName evidence="2">Uncharacterized protein</fullName>
    </submittedName>
</protein>
<evidence type="ECO:0000313" key="2">
    <source>
        <dbReference type="EMBL" id="QHC65075.1"/>
    </source>
</evidence>